<feature type="compositionally biased region" description="Low complexity" evidence="1">
    <location>
        <begin position="233"/>
        <end position="248"/>
    </location>
</feature>
<feature type="region of interest" description="Disordered" evidence="1">
    <location>
        <begin position="1"/>
        <end position="43"/>
    </location>
</feature>
<keyword evidence="4" id="KW-1185">Reference proteome</keyword>
<feature type="compositionally biased region" description="Pro residues" evidence="1">
    <location>
        <begin position="293"/>
        <end position="311"/>
    </location>
</feature>
<protein>
    <recommendedName>
        <fullName evidence="2">Wbp11/ELF5/Saf1 N-terminal domain-containing protein</fullName>
    </recommendedName>
</protein>
<dbReference type="OrthoDB" id="205569at2759"/>
<feature type="compositionally biased region" description="Pro residues" evidence="1">
    <location>
        <begin position="328"/>
        <end position="338"/>
    </location>
</feature>
<feature type="compositionally biased region" description="Basic residues" evidence="1">
    <location>
        <begin position="253"/>
        <end position="263"/>
    </location>
</feature>
<feature type="compositionally biased region" description="Acidic residues" evidence="1">
    <location>
        <begin position="201"/>
        <end position="212"/>
    </location>
</feature>
<feature type="compositionally biased region" description="Basic and acidic residues" evidence="1">
    <location>
        <begin position="78"/>
        <end position="97"/>
    </location>
</feature>
<dbReference type="Pfam" id="PF09429">
    <property type="entry name" value="Wbp11"/>
    <property type="match status" value="1"/>
</dbReference>
<feature type="compositionally biased region" description="Basic residues" evidence="1">
    <location>
        <begin position="14"/>
        <end position="24"/>
    </location>
</feature>
<evidence type="ECO:0000259" key="2">
    <source>
        <dbReference type="Pfam" id="PF09429"/>
    </source>
</evidence>
<evidence type="ECO:0000313" key="4">
    <source>
        <dbReference type="Proteomes" id="UP000324022"/>
    </source>
</evidence>
<accession>A0A5C3E8H4</accession>
<dbReference type="GO" id="GO:0006396">
    <property type="term" value="P:RNA processing"/>
    <property type="evidence" value="ECO:0007669"/>
    <property type="project" value="InterPro"/>
</dbReference>
<feature type="region of interest" description="Disordered" evidence="1">
    <location>
        <begin position="178"/>
        <end position="440"/>
    </location>
</feature>
<gene>
    <name evidence="3" type="ORF">UTRI_04165_B</name>
</gene>
<feature type="compositionally biased region" description="Polar residues" evidence="1">
    <location>
        <begin position="112"/>
        <end position="137"/>
    </location>
</feature>
<reference evidence="3 4" key="1">
    <citation type="submission" date="2018-03" db="EMBL/GenBank/DDBJ databases">
        <authorList>
            <person name="Guldener U."/>
        </authorList>
    </citation>
    <scope>NUCLEOTIDE SEQUENCE [LARGE SCALE GENOMIC DNA]</scope>
    <source>
        <strain evidence="3 4">NBRC100155</strain>
    </source>
</reference>
<feature type="domain" description="Wbp11/ELF5/Saf1 N-terminal" evidence="2">
    <location>
        <begin position="3"/>
        <end position="76"/>
    </location>
</feature>
<dbReference type="EMBL" id="OOIN01000015">
    <property type="protein sequence ID" value="SPO26852.1"/>
    <property type="molecule type" value="Genomic_DNA"/>
</dbReference>
<evidence type="ECO:0000256" key="1">
    <source>
        <dbReference type="SAM" id="MobiDB-lite"/>
    </source>
</evidence>
<dbReference type="AlphaFoldDB" id="A0A5C3E8H4"/>
<dbReference type="Pfam" id="PF12622">
    <property type="entry name" value="NpwBP"/>
    <property type="match status" value="1"/>
</dbReference>
<dbReference type="Proteomes" id="UP000324022">
    <property type="component" value="Unassembled WGS sequence"/>
</dbReference>
<feature type="compositionally biased region" description="Basic and acidic residues" evidence="1">
    <location>
        <begin position="25"/>
        <end position="37"/>
    </location>
</feature>
<dbReference type="InterPro" id="IPR019007">
    <property type="entry name" value="Wbp11/ELF5/Saf1_N"/>
</dbReference>
<organism evidence="3 4">
    <name type="scientific">Ustilago trichophora</name>
    <dbReference type="NCBI Taxonomy" id="86804"/>
    <lineage>
        <taxon>Eukaryota</taxon>
        <taxon>Fungi</taxon>
        <taxon>Dikarya</taxon>
        <taxon>Basidiomycota</taxon>
        <taxon>Ustilaginomycotina</taxon>
        <taxon>Ustilaginomycetes</taxon>
        <taxon>Ustilaginales</taxon>
        <taxon>Ustilaginaceae</taxon>
        <taxon>Ustilago</taxon>
    </lineage>
</organism>
<evidence type="ECO:0000313" key="3">
    <source>
        <dbReference type="EMBL" id="SPO26852.1"/>
    </source>
</evidence>
<proteinExistence type="predicted"/>
<feature type="region of interest" description="Disordered" evidence="1">
    <location>
        <begin position="78"/>
        <end position="146"/>
    </location>
</feature>
<name>A0A5C3E8H4_9BASI</name>
<sequence>MAKSADPVQAARKAAIKRAAKRNRERKEQAQEARTLRQDTTALERQIQRLEDRQSTLDPDDLEELKRLQTEVARIKSIKQEYIRKHPDQRNFVRGYEDDAASSSATKEKADPSTSSSSTRHQAAQHRSVSSGNQRPASQREARDPRWSIYYDAVFNPYGAPPPGMPYLEKPHSQLVAEGLLDAAKPPPLPEEMEELQRLEDDSDDSSVDEDLKDIIMPAGPPPIRLLSDHQKSSASVSSNSQRRQNNADSHRGRGQSHTRGARGRGTGPPHRPHGRGPPNHGASAGPNFSPAGLPPRPPAGFSARPPPPLAPSNATPLSHPSTQASGPPRPPGPPPSIPDGVVISAEPQLRDFKKESTAFVPAAIRKKQQEEKARMKRGLPGRIDAAPISEDMSSPSPASYKDRPDLLKSVQAHLSAKDVGGTLRPDGDNAGSSSSKKEYDQFLNEIGDLL</sequence>